<dbReference type="InterPro" id="IPR011990">
    <property type="entry name" value="TPR-like_helical_dom_sf"/>
</dbReference>
<evidence type="ECO:0000313" key="1">
    <source>
        <dbReference type="EMBL" id="MBM9618842.1"/>
    </source>
</evidence>
<proteinExistence type="predicted"/>
<dbReference type="Gene3D" id="1.25.40.10">
    <property type="entry name" value="Tetratricopeptide repeat domain"/>
    <property type="match status" value="1"/>
</dbReference>
<name>A0ABS2UMW8_9ACTN</name>
<sequence length="429" mass="46757">MAEPAAGLGAWRRALEEEGRAVYPGRIADAVAHPERYTDPDRFPRLAALVSGAVLVRGDLAPETTRELLGLAFDVVLTVGTSSRFREHEDFGRGVLALIDAVEEAGAPVSGLLLSAARFHALFANGDRFRRDLIVRAVAVSRDSDERVAALLTMSRSRTDVSDYEGARAALDECAGLMETPGGARWVAEYEHSLGLTYYYADPPRAAHHFERSVALGRDRAAADAAVRHAVASSLHFLGRHAAERGEHGRALRLYTEGEALSDGRLTAQGFFHQRVAEILVAHGTTREARYHLTRSQQTFEQAAQRSSALALLGGTWAEFYLRTGDGGRALRVVSDAVELSRREEGGARIELVLQAKRLRVLIRLRRPAAAAALLCRAARLYLRTEVERRPLPALRQTLVVARQAVRMLRPSSGTAAARPLDCPCGAAH</sequence>
<organism evidence="1 2">
    <name type="scientific">Streptomyces zhihengii</name>
    <dbReference type="NCBI Taxonomy" id="1818004"/>
    <lineage>
        <taxon>Bacteria</taxon>
        <taxon>Bacillati</taxon>
        <taxon>Actinomycetota</taxon>
        <taxon>Actinomycetes</taxon>
        <taxon>Kitasatosporales</taxon>
        <taxon>Streptomycetaceae</taxon>
        <taxon>Streptomyces</taxon>
    </lineage>
</organism>
<dbReference type="EMBL" id="JAFEJA010000001">
    <property type="protein sequence ID" value="MBM9618842.1"/>
    <property type="molecule type" value="Genomic_DNA"/>
</dbReference>
<accession>A0ABS2UMW8</accession>
<evidence type="ECO:0000313" key="2">
    <source>
        <dbReference type="Proteomes" id="UP000664109"/>
    </source>
</evidence>
<dbReference type="SUPFAM" id="SSF48452">
    <property type="entry name" value="TPR-like"/>
    <property type="match status" value="1"/>
</dbReference>
<gene>
    <name evidence="1" type="ORF">JE024_08890</name>
</gene>
<dbReference type="Proteomes" id="UP000664109">
    <property type="component" value="Unassembled WGS sequence"/>
</dbReference>
<protein>
    <submittedName>
        <fullName evidence="1">Tetratricopeptide repeat protein</fullName>
    </submittedName>
</protein>
<keyword evidence="2" id="KW-1185">Reference proteome</keyword>
<comment type="caution">
    <text evidence="1">The sequence shown here is derived from an EMBL/GenBank/DDBJ whole genome shotgun (WGS) entry which is preliminary data.</text>
</comment>
<dbReference type="RefSeq" id="WP_205373065.1">
    <property type="nucleotide sequence ID" value="NZ_JAFEJA010000001.1"/>
</dbReference>
<reference evidence="1 2" key="1">
    <citation type="journal article" date="2016" name="Arch. Microbiol.">
        <title>Streptomyces zhihengii sp. nov., isolated from rhizospheric soil of Psammosilene tunicoides.</title>
        <authorList>
            <person name="Huang M.J."/>
            <person name="Fei J.J."/>
            <person name="Salam N."/>
            <person name="Kim C.J."/>
            <person name="Hozzein W.N."/>
            <person name="Xiao M."/>
            <person name="Huang H.Q."/>
            <person name="Li W.J."/>
        </authorList>
    </citation>
    <scope>NUCLEOTIDE SEQUENCE [LARGE SCALE GENOMIC DNA]</scope>
    <source>
        <strain evidence="1 2">YIM T102</strain>
    </source>
</reference>